<dbReference type="Proteomes" id="UP000194857">
    <property type="component" value="Unassembled WGS sequence"/>
</dbReference>
<sequence>MRAADGLHTDLGHCYLLSSMGACGHRPTSLVASLFCFY</sequence>
<dbReference type="Proteomes" id="UP000276985">
    <property type="component" value="Unassembled WGS sequence"/>
</dbReference>
<protein>
    <submittedName>
        <fullName evidence="1">Transcriptional regulator</fullName>
    </submittedName>
</protein>
<dbReference type="PROSITE" id="PS51257">
    <property type="entry name" value="PROKAR_LIPOPROTEIN"/>
    <property type="match status" value="1"/>
</dbReference>
<reference evidence="3 5" key="3">
    <citation type="submission" date="2018-12" db="EMBL/GenBank/DDBJ databases">
        <title>Pseudomonas aeruginosa Diversity Panel.</title>
        <authorList>
            <person name="Snesrud E."/>
            <person name="Mcgann P."/>
        </authorList>
    </citation>
    <scope>NUCLEOTIDE SEQUENCE [LARGE SCALE GENOMIC DNA]</scope>
    <source>
        <strain evidence="3 5">MRSN6241</strain>
    </source>
</reference>
<evidence type="ECO:0000313" key="6">
    <source>
        <dbReference type="Proteomes" id="UP000284767"/>
    </source>
</evidence>
<evidence type="ECO:0000313" key="1">
    <source>
        <dbReference type="EMBL" id="OTI54995.1"/>
    </source>
</evidence>
<dbReference type="EMBL" id="NSNE01000032">
    <property type="protein sequence ID" value="RPM03364.1"/>
    <property type="molecule type" value="Genomic_DNA"/>
</dbReference>
<accession>A0A1Y3LN42</accession>
<evidence type="ECO:0000313" key="3">
    <source>
        <dbReference type="EMBL" id="RTS52934.1"/>
    </source>
</evidence>
<dbReference type="AlphaFoldDB" id="A0A1Y3LN42"/>
<dbReference type="EMBL" id="RXTL01000001">
    <property type="protein sequence ID" value="RTS52934.1"/>
    <property type="molecule type" value="Genomic_DNA"/>
</dbReference>
<organism evidence="1 4">
    <name type="scientific">Pseudomonas aeruginosa</name>
    <dbReference type="NCBI Taxonomy" id="287"/>
    <lineage>
        <taxon>Bacteria</taxon>
        <taxon>Pseudomonadati</taxon>
        <taxon>Pseudomonadota</taxon>
        <taxon>Gammaproteobacteria</taxon>
        <taxon>Pseudomonadales</taxon>
        <taxon>Pseudomonadaceae</taxon>
        <taxon>Pseudomonas</taxon>
    </lineage>
</organism>
<evidence type="ECO:0000313" key="4">
    <source>
        <dbReference type="Proteomes" id="UP000194857"/>
    </source>
</evidence>
<proteinExistence type="predicted"/>
<evidence type="ECO:0000313" key="5">
    <source>
        <dbReference type="Proteomes" id="UP000276985"/>
    </source>
</evidence>
<name>A0A1Y3LN42_PSEAI</name>
<reference evidence="1 4" key="1">
    <citation type="submission" date="2017-05" db="EMBL/GenBank/DDBJ databases">
        <authorList>
            <person name="Song R."/>
            <person name="Chenine A.L."/>
            <person name="Ruprecht R.M."/>
        </authorList>
    </citation>
    <scope>NUCLEOTIDE SEQUENCE [LARGE SCALE GENOMIC DNA]</scope>
    <source>
        <strain evidence="1 4">S567_C10_BS</strain>
    </source>
</reference>
<reference evidence="2 6" key="4">
    <citation type="submission" date="2019-01" db="EMBL/GenBank/DDBJ databases">
        <title>The Pseudomonas aeruginosa pan-genome provides new insights on its population structure, horizontal gene transfer and pathogenicity.</title>
        <authorList>
            <person name="Freschi L."/>
            <person name="Vincent A.T."/>
            <person name="Jeukens J."/>
            <person name="Emond-Rheault J.-G."/>
            <person name="Kukavica-Ibrulj I."/>
            <person name="Dupont M.-J."/>
            <person name="Charette S.J."/>
            <person name="Boyle B."/>
            <person name="Levesque R.C."/>
        </authorList>
    </citation>
    <scope>NUCLEOTIDE SEQUENCE [LARGE SCALE GENOMIC DNA]</scope>
    <source>
        <strain evidence="2 6">PA-W36</strain>
    </source>
</reference>
<comment type="caution">
    <text evidence="1">The sequence shown here is derived from an EMBL/GenBank/DDBJ whole genome shotgun (WGS) entry which is preliminary data.</text>
</comment>
<gene>
    <name evidence="1" type="ORF">CAZ10_35690</name>
    <name evidence="3" type="ORF">DY940_00030</name>
    <name evidence="2" type="ORF">IPC1295_31855</name>
</gene>
<evidence type="ECO:0000313" key="2">
    <source>
        <dbReference type="EMBL" id="RPM03364.1"/>
    </source>
</evidence>
<reference evidence="2 6" key="2">
    <citation type="submission" date="2017-08" db="EMBL/GenBank/DDBJ databases">
        <authorList>
            <person name="Feschi L."/>
            <person name="Jeukens J."/>
            <person name="Emond-Rheault J.-G."/>
            <person name="Kukavica-Ibrulj I."/>
            <person name="Boyle B."/>
            <person name="Levesque R.C."/>
        </authorList>
    </citation>
    <scope>NUCLEOTIDE SEQUENCE [LARGE SCALE GENOMIC DNA]</scope>
    <source>
        <strain evidence="2 6">PA-W36</strain>
    </source>
</reference>
<dbReference type="EMBL" id="NFFZ01000035">
    <property type="protein sequence ID" value="OTI54995.1"/>
    <property type="molecule type" value="Genomic_DNA"/>
</dbReference>
<dbReference type="Proteomes" id="UP000284767">
    <property type="component" value="Unassembled WGS sequence"/>
</dbReference>